<feature type="domain" description="NAD-dependent epimerase/dehydratase" evidence="3">
    <location>
        <begin position="5"/>
        <end position="253"/>
    </location>
</feature>
<evidence type="ECO:0000313" key="4">
    <source>
        <dbReference type="EMBL" id="KAF8477705.1"/>
    </source>
</evidence>
<comment type="caution">
    <text evidence="4">The sequence shown here is derived from an EMBL/GenBank/DDBJ whole genome shotgun (WGS) entry which is preliminary data.</text>
</comment>
<proteinExistence type="inferred from homology"/>
<dbReference type="Proteomes" id="UP000759537">
    <property type="component" value="Unassembled WGS sequence"/>
</dbReference>
<accession>A0A9P5MSI7</accession>
<dbReference type="PANTHER" id="PTHR10366:SF564">
    <property type="entry name" value="STEROL-4-ALPHA-CARBOXYLATE 3-DEHYDROGENASE, DECARBOXYLATING"/>
    <property type="match status" value="1"/>
</dbReference>
<name>A0A9P5MSI7_9AGAM</name>
<dbReference type="SUPFAM" id="SSF51735">
    <property type="entry name" value="NAD(P)-binding Rossmann-fold domains"/>
    <property type="match status" value="1"/>
</dbReference>
<gene>
    <name evidence="4" type="ORF">DFH94DRAFT_89549</name>
</gene>
<evidence type="ECO:0000313" key="5">
    <source>
        <dbReference type="Proteomes" id="UP000759537"/>
    </source>
</evidence>
<dbReference type="Pfam" id="PF01370">
    <property type="entry name" value="Epimerase"/>
    <property type="match status" value="1"/>
</dbReference>
<reference evidence="4" key="2">
    <citation type="journal article" date="2020" name="Nat. Commun.">
        <title>Large-scale genome sequencing of mycorrhizal fungi provides insights into the early evolution of symbiotic traits.</title>
        <authorList>
            <person name="Miyauchi S."/>
            <person name="Kiss E."/>
            <person name="Kuo A."/>
            <person name="Drula E."/>
            <person name="Kohler A."/>
            <person name="Sanchez-Garcia M."/>
            <person name="Morin E."/>
            <person name="Andreopoulos B."/>
            <person name="Barry K.W."/>
            <person name="Bonito G."/>
            <person name="Buee M."/>
            <person name="Carver A."/>
            <person name="Chen C."/>
            <person name="Cichocki N."/>
            <person name="Clum A."/>
            <person name="Culley D."/>
            <person name="Crous P.W."/>
            <person name="Fauchery L."/>
            <person name="Girlanda M."/>
            <person name="Hayes R.D."/>
            <person name="Keri Z."/>
            <person name="LaButti K."/>
            <person name="Lipzen A."/>
            <person name="Lombard V."/>
            <person name="Magnuson J."/>
            <person name="Maillard F."/>
            <person name="Murat C."/>
            <person name="Nolan M."/>
            <person name="Ohm R.A."/>
            <person name="Pangilinan J."/>
            <person name="Pereira M.F."/>
            <person name="Perotto S."/>
            <person name="Peter M."/>
            <person name="Pfister S."/>
            <person name="Riley R."/>
            <person name="Sitrit Y."/>
            <person name="Stielow J.B."/>
            <person name="Szollosi G."/>
            <person name="Zifcakova L."/>
            <person name="Stursova M."/>
            <person name="Spatafora J.W."/>
            <person name="Tedersoo L."/>
            <person name="Vaario L.M."/>
            <person name="Yamada A."/>
            <person name="Yan M."/>
            <person name="Wang P."/>
            <person name="Xu J."/>
            <person name="Bruns T."/>
            <person name="Baldrian P."/>
            <person name="Vilgalys R."/>
            <person name="Dunand C."/>
            <person name="Henrissat B."/>
            <person name="Grigoriev I.V."/>
            <person name="Hibbett D."/>
            <person name="Nagy L.G."/>
            <person name="Martin F.M."/>
        </authorList>
    </citation>
    <scope>NUCLEOTIDE SEQUENCE</scope>
    <source>
        <strain evidence="4">Prilba</strain>
    </source>
</reference>
<evidence type="ECO:0000256" key="1">
    <source>
        <dbReference type="ARBA" id="ARBA00023002"/>
    </source>
</evidence>
<reference evidence="4" key="1">
    <citation type="submission" date="2019-10" db="EMBL/GenBank/DDBJ databases">
        <authorList>
            <consortium name="DOE Joint Genome Institute"/>
            <person name="Kuo A."/>
            <person name="Miyauchi S."/>
            <person name="Kiss E."/>
            <person name="Drula E."/>
            <person name="Kohler A."/>
            <person name="Sanchez-Garcia M."/>
            <person name="Andreopoulos B."/>
            <person name="Barry K.W."/>
            <person name="Bonito G."/>
            <person name="Buee M."/>
            <person name="Carver A."/>
            <person name="Chen C."/>
            <person name="Cichocki N."/>
            <person name="Clum A."/>
            <person name="Culley D."/>
            <person name="Crous P.W."/>
            <person name="Fauchery L."/>
            <person name="Girlanda M."/>
            <person name="Hayes R."/>
            <person name="Keri Z."/>
            <person name="LaButti K."/>
            <person name="Lipzen A."/>
            <person name="Lombard V."/>
            <person name="Magnuson J."/>
            <person name="Maillard F."/>
            <person name="Morin E."/>
            <person name="Murat C."/>
            <person name="Nolan M."/>
            <person name="Ohm R."/>
            <person name="Pangilinan J."/>
            <person name="Pereira M."/>
            <person name="Perotto S."/>
            <person name="Peter M."/>
            <person name="Riley R."/>
            <person name="Sitrit Y."/>
            <person name="Stielow B."/>
            <person name="Szollosi G."/>
            <person name="Zifcakova L."/>
            <person name="Stursova M."/>
            <person name="Spatafora J.W."/>
            <person name="Tedersoo L."/>
            <person name="Vaario L.-M."/>
            <person name="Yamada A."/>
            <person name="Yan M."/>
            <person name="Wang P."/>
            <person name="Xu J."/>
            <person name="Bruns T."/>
            <person name="Baldrian P."/>
            <person name="Vilgalys R."/>
            <person name="Henrissat B."/>
            <person name="Grigoriev I.V."/>
            <person name="Hibbett D."/>
            <person name="Nagy L.G."/>
            <person name="Martin F.M."/>
        </authorList>
    </citation>
    <scope>NUCLEOTIDE SEQUENCE</scope>
    <source>
        <strain evidence="4">Prilba</strain>
    </source>
</reference>
<keyword evidence="1" id="KW-0560">Oxidoreductase</keyword>
<dbReference type="InterPro" id="IPR050425">
    <property type="entry name" value="NAD(P)_dehydrat-like"/>
</dbReference>
<protein>
    <recommendedName>
        <fullName evidence="3">NAD-dependent epimerase/dehydratase domain-containing protein</fullName>
    </recommendedName>
</protein>
<evidence type="ECO:0000256" key="2">
    <source>
        <dbReference type="ARBA" id="ARBA00023445"/>
    </source>
</evidence>
<sequence>MADLVLVTDAAGFTGSHVVEHLLKAGYRVRGVAEPQAIVSLRAAYLVYGDRFEAVGVADLDHDDLTNVFRDINAIILSTLPLVKGHAMNTANLIMESGSSGTRHVLEHARAANVKRVIHTGSFANVLHPDDSWNPIVVTEDDWNSQTQEDCKTLGLHPWCLQTAARVIAERELWKFSDANPDIDVTSILPGFQFGPYGRGQATDLQRTGTFAWISALLHGPPGRPMTPNAPPFSPNYVHVADVARAHVAALRTGPLDPPRRKRVLLVAGYMLWHEVIAHLTEAMPEIKERLPSAMCGPGPQAMAYARLETKNAREILGIEDYKSWRDAIEDAVRDLLRVDSNMLRPQA</sequence>
<organism evidence="4 5">
    <name type="scientific">Russula ochroleuca</name>
    <dbReference type="NCBI Taxonomy" id="152965"/>
    <lineage>
        <taxon>Eukaryota</taxon>
        <taxon>Fungi</taxon>
        <taxon>Dikarya</taxon>
        <taxon>Basidiomycota</taxon>
        <taxon>Agaricomycotina</taxon>
        <taxon>Agaricomycetes</taxon>
        <taxon>Russulales</taxon>
        <taxon>Russulaceae</taxon>
        <taxon>Russula</taxon>
    </lineage>
</organism>
<evidence type="ECO:0000259" key="3">
    <source>
        <dbReference type="Pfam" id="PF01370"/>
    </source>
</evidence>
<dbReference type="InterPro" id="IPR001509">
    <property type="entry name" value="Epimerase_deHydtase"/>
</dbReference>
<dbReference type="EMBL" id="WHVB01000013">
    <property type="protein sequence ID" value="KAF8477705.1"/>
    <property type="molecule type" value="Genomic_DNA"/>
</dbReference>
<dbReference type="AlphaFoldDB" id="A0A9P5MSI7"/>
<keyword evidence="5" id="KW-1185">Reference proteome</keyword>
<dbReference type="PANTHER" id="PTHR10366">
    <property type="entry name" value="NAD DEPENDENT EPIMERASE/DEHYDRATASE"/>
    <property type="match status" value="1"/>
</dbReference>
<dbReference type="OrthoDB" id="2735536at2759"/>
<dbReference type="InterPro" id="IPR036291">
    <property type="entry name" value="NAD(P)-bd_dom_sf"/>
</dbReference>
<dbReference type="Gene3D" id="3.40.50.720">
    <property type="entry name" value="NAD(P)-binding Rossmann-like Domain"/>
    <property type="match status" value="1"/>
</dbReference>
<comment type="similarity">
    <text evidence="2">Belongs to the NAD(P)-dependent epimerase/dehydratase family. Dihydroflavonol-4-reductase subfamily.</text>
</comment>
<dbReference type="GO" id="GO:0016616">
    <property type="term" value="F:oxidoreductase activity, acting on the CH-OH group of donors, NAD or NADP as acceptor"/>
    <property type="evidence" value="ECO:0007669"/>
    <property type="project" value="TreeGrafter"/>
</dbReference>